<evidence type="ECO:0008006" key="3">
    <source>
        <dbReference type="Google" id="ProtNLM"/>
    </source>
</evidence>
<reference evidence="2" key="1">
    <citation type="journal article" date="2012" name="Proc. Natl. Acad. Sci. U.S.A.">
        <title>Genome sequence of the button mushroom Agaricus bisporus reveals mechanisms governing adaptation to a humic-rich ecological niche.</title>
        <authorList>
            <person name="Morin E."/>
            <person name="Kohler A."/>
            <person name="Baker A.R."/>
            <person name="Foulongne-Oriol M."/>
            <person name="Lombard V."/>
            <person name="Nagy L.G."/>
            <person name="Ohm R.A."/>
            <person name="Patyshakuliyeva A."/>
            <person name="Brun A."/>
            <person name="Aerts A.L."/>
            <person name="Bailey A.M."/>
            <person name="Billette C."/>
            <person name="Coutinho P.M."/>
            <person name="Deakin G."/>
            <person name="Doddapaneni H."/>
            <person name="Floudas D."/>
            <person name="Grimwood J."/>
            <person name="Hilden K."/>
            <person name="Kuees U."/>
            <person name="LaButti K.M."/>
            <person name="Lapidus A."/>
            <person name="Lindquist E.A."/>
            <person name="Lucas S.M."/>
            <person name="Murat C."/>
            <person name="Riley R.W."/>
            <person name="Salamov A.A."/>
            <person name="Schmutz J."/>
            <person name="Subramanian V."/>
            <person name="Woesten H.A.B."/>
            <person name="Xu J."/>
            <person name="Eastwood D.C."/>
            <person name="Foster G.D."/>
            <person name="Sonnenberg A.S."/>
            <person name="Cullen D."/>
            <person name="de Vries R.P."/>
            <person name="Lundell T."/>
            <person name="Hibbett D.S."/>
            <person name="Henrissat B."/>
            <person name="Burton K.S."/>
            <person name="Kerrigan R.W."/>
            <person name="Challen M.P."/>
            <person name="Grigoriev I.V."/>
            <person name="Martin F."/>
        </authorList>
    </citation>
    <scope>NUCLEOTIDE SEQUENCE [LARGE SCALE GENOMIC DNA]</scope>
    <source>
        <strain evidence="2">JB137-S8 / ATCC MYA-4627 / FGSC 10392</strain>
    </source>
</reference>
<dbReference type="HOGENOM" id="CLU_077575_1_0_1"/>
<dbReference type="OMA" id="HTRHIEP"/>
<feature type="non-terminal residue" evidence="1">
    <location>
        <position position="187"/>
    </location>
</feature>
<organism evidence="1 2">
    <name type="scientific">Agaricus bisporus var. burnettii (strain JB137-S8 / ATCC MYA-4627 / FGSC 10392)</name>
    <name type="common">White button mushroom</name>
    <dbReference type="NCBI Taxonomy" id="597362"/>
    <lineage>
        <taxon>Eukaryota</taxon>
        <taxon>Fungi</taxon>
        <taxon>Dikarya</taxon>
        <taxon>Basidiomycota</taxon>
        <taxon>Agaricomycotina</taxon>
        <taxon>Agaricomycetes</taxon>
        <taxon>Agaricomycetidae</taxon>
        <taxon>Agaricales</taxon>
        <taxon>Agaricineae</taxon>
        <taxon>Agaricaceae</taxon>
        <taxon>Agaricus</taxon>
    </lineage>
</organism>
<dbReference type="EMBL" id="JH971467">
    <property type="protein sequence ID" value="EKM74423.1"/>
    <property type="molecule type" value="Genomic_DNA"/>
</dbReference>
<proteinExistence type="predicted"/>
<dbReference type="AlphaFoldDB" id="K5WUH9"/>
<feature type="non-terminal residue" evidence="1">
    <location>
        <position position="1"/>
    </location>
</feature>
<dbReference type="PANTHER" id="PTHR33116:SF78">
    <property type="entry name" value="OS12G0587133 PROTEIN"/>
    <property type="match status" value="1"/>
</dbReference>
<dbReference type="PANTHER" id="PTHR33116">
    <property type="entry name" value="REVERSE TRANSCRIPTASE ZINC-BINDING DOMAIN-CONTAINING PROTEIN-RELATED-RELATED"/>
    <property type="match status" value="1"/>
</dbReference>
<dbReference type="Proteomes" id="UP000008493">
    <property type="component" value="Unassembled WGS sequence"/>
</dbReference>
<dbReference type="RefSeq" id="XP_007334937.1">
    <property type="nucleotide sequence ID" value="XM_007334875.1"/>
</dbReference>
<protein>
    <recommendedName>
        <fullName evidence="3">Reverse transcriptase domain-containing protein</fullName>
    </recommendedName>
</protein>
<gene>
    <name evidence="1" type="ORF">AGABI1DRAFT_15624</name>
</gene>
<evidence type="ECO:0000313" key="1">
    <source>
        <dbReference type="EMBL" id="EKM74423.1"/>
    </source>
</evidence>
<evidence type="ECO:0000313" key="2">
    <source>
        <dbReference type="Proteomes" id="UP000008493"/>
    </source>
</evidence>
<name>K5WUH9_AGABU</name>
<accession>K5WUH9</accession>
<dbReference type="OrthoDB" id="2205812at2759"/>
<dbReference type="KEGG" id="abp:AGABI1DRAFT15624"/>
<keyword evidence="2" id="KW-1185">Reference proteome</keyword>
<dbReference type="GeneID" id="18828650"/>
<sequence>LRQSNLKGFKIKGLVDQFLASLFANNTLVYLKEDDNLDLLRQIIQDFCQVSTAKFNLSKTEYLPIGSKEYRKRVIVTRKINDNPGGKIEDNVNIIKEGESLRILGAWVGNGNNQNTQWETILKKQKQIMTAWQSMNLSFRGKELILKALVQSRALFLTTVNGMPKPVQERMEKEMKTFLWNGRKATM</sequence>
<dbReference type="InParanoid" id="K5WUH9"/>
<dbReference type="eggNOG" id="ENOG502SPG5">
    <property type="taxonomic scope" value="Eukaryota"/>
</dbReference>